<dbReference type="Proteomes" id="UP000297762">
    <property type="component" value="Unassembled WGS sequence"/>
</dbReference>
<dbReference type="AlphaFoldDB" id="A0A4V3JS62"/>
<proteinExistence type="predicted"/>
<name>A0A4V3JS62_9LEPT</name>
<sequence>MKYIYGFCIFILFGIGIYSDSLDPSDPNLSEEERENIIKNQEFRWDYRPQALRKIENKPILESFSKWISPNTEEFFNLGPLSIHVLKGTFSEKVKIETLTLTKHSDFIFAGIPTEIFTDPPILLESSGMFHISITNEKGNHVRPNRDVSVKMQPISSPEGVKVYSMVENTWSEDPVQRNDFNRCETCDFSPWLYASIRNEGWWNFDKPNLEFTCIKGKVQGDFGKTYTVSAAGLNYYGLNFTTADRDGSFLLNVLKGKKVKLFAEEDKKYDSKEQKRGLVALPSFVSQNRTAFSKTTPKLCQDIGLLKPKDRDVSLWKNRSEFLKTIDMPDI</sequence>
<protein>
    <submittedName>
        <fullName evidence="1">Uncharacterized protein</fullName>
    </submittedName>
</protein>
<dbReference type="RefSeq" id="WP_135648504.1">
    <property type="nucleotide sequence ID" value="NZ_RQGF01000012.1"/>
</dbReference>
<organism evidence="1 2">
    <name type="scientific">Leptospira sarikeiensis</name>
    <dbReference type="NCBI Taxonomy" id="2484943"/>
    <lineage>
        <taxon>Bacteria</taxon>
        <taxon>Pseudomonadati</taxon>
        <taxon>Spirochaetota</taxon>
        <taxon>Spirochaetia</taxon>
        <taxon>Leptospirales</taxon>
        <taxon>Leptospiraceae</taxon>
        <taxon>Leptospira</taxon>
    </lineage>
</organism>
<gene>
    <name evidence="1" type="ORF">EHQ64_05540</name>
</gene>
<evidence type="ECO:0000313" key="2">
    <source>
        <dbReference type="Proteomes" id="UP000297762"/>
    </source>
</evidence>
<keyword evidence="2" id="KW-1185">Reference proteome</keyword>
<accession>A0A4V3JS62</accession>
<reference evidence="1" key="1">
    <citation type="journal article" date="2019" name="PLoS Negl. Trop. Dis.">
        <title>Revisiting the worldwide diversity of Leptospira species in the environment.</title>
        <authorList>
            <person name="Vincent A.T."/>
            <person name="Schiettekatte O."/>
            <person name="Bourhy P."/>
            <person name="Veyrier F.J."/>
            <person name="Picardeau M."/>
        </authorList>
    </citation>
    <scope>NUCLEOTIDE SEQUENCE [LARGE SCALE GENOMIC DNA]</scope>
    <source>
        <strain evidence="1">201702455</strain>
    </source>
</reference>
<dbReference type="OrthoDB" id="344685at2"/>
<dbReference type="EMBL" id="RQGF01000012">
    <property type="protein sequence ID" value="TGL63420.1"/>
    <property type="molecule type" value="Genomic_DNA"/>
</dbReference>
<evidence type="ECO:0000313" key="1">
    <source>
        <dbReference type="EMBL" id="TGL63420.1"/>
    </source>
</evidence>
<comment type="caution">
    <text evidence="1">The sequence shown here is derived from an EMBL/GenBank/DDBJ whole genome shotgun (WGS) entry which is preliminary data.</text>
</comment>